<protein>
    <submittedName>
        <fullName evidence="1">Uncharacterized protein</fullName>
    </submittedName>
</protein>
<name>A0ACC2BCE3_DIPCM</name>
<comment type="caution">
    <text evidence="1">The sequence shown here is derived from an EMBL/GenBank/DDBJ whole genome shotgun (WGS) entry which is preliminary data.</text>
</comment>
<keyword evidence="2" id="KW-1185">Reference proteome</keyword>
<proteinExistence type="predicted"/>
<sequence length="124" mass="13675">MLSGAVQKLATMDSNTSKDDGFAVDPPSYRLLDFDWELRYAVSSNSLASVNKPFFRLKLSMSSNKHLADEIAGIRDETGEDIQVAVAEFSKTDLDMLIEELESIGRASDGNNNDRSDKLQTSLP</sequence>
<reference evidence="2" key="1">
    <citation type="journal article" date="2024" name="Proc. Natl. Acad. Sci. U.S.A.">
        <title>Extraordinary preservation of gene collinearity over three hundred million years revealed in homosporous lycophytes.</title>
        <authorList>
            <person name="Li C."/>
            <person name="Wickell D."/>
            <person name="Kuo L.Y."/>
            <person name="Chen X."/>
            <person name="Nie B."/>
            <person name="Liao X."/>
            <person name="Peng D."/>
            <person name="Ji J."/>
            <person name="Jenkins J."/>
            <person name="Williams M."/>
            <person name="Shu S."/>
            <person name="Plott C."/>
            <person name="Barry K."/>
            <person name="Rajasekar S."/>
            <person name="Grimwood J."/>
            <person name="Han X."/>
            <person name="Sun S."/>
            <person name="Hou Z."/>
            <person name="He W."/>
            <person name="Dai G."/>
            <person name="Sun C."/>
            <person name="Schmutz J."/>
            <person name="Leebens-Mack J.H."/>
            <person name="Li F.W."/>
            <person name="Wang L."/>
        </authorList>
    </citation>
    <scope>NUCLEOTIDE SEQUENCE [LARGE SCALE GENOMIC DNA]</scope>
    <source>
        <strain evidence="2">cv. PW_Plant_1</strain>
    </source>
</reference>
<accession>A0ACC2BCE3</accession>
<evidence type="ECO:0000313" key="1">
    <source>
        <dbReference type="EMBL" id="KAJ7527427.1"/>
    </source>
</evidence>
<gene>
    <name evidence="1" type="ORF">O6H91_16G053800</name>
</gene>
<evidence type="ECO:0000313" key="2">
    <source>
        <dbReference type="Proteomes" id="UP001162992"/>
    </source>
</evidence>
<organism evidence="1 2">
    <name type="scientific">Diphasiastrum complanatum</name>
    <name type="common">Issler's clubmoss</name>
    <name type="synonym">Lycopodium complanatum</name>
    <dbReference type="NCBI Taxonomy" id="34168"/>
    <lineage>
        <taxon>Eukaryota</taxon>
        <taxon>Viridiplantae</taxon>
        <taxon>Streptophyta</taxon>
        <taxon>Embryophyta</taxon>
        <taxon>Tracheophyta</taxon>
        <taxon>Lycopodiopsida</taxon>
        <taxon>Lycopodiales</taxon>
        <taxon>Lycopodiaceae</taxon>
        <taxon>Lycopodioideae</taxon>
        <taxon>Diphasiastrum</taxon>
    </lineage>
</organism>
<dbReference type="Proteomes" id="UP001162992">
    <property type="component" value="Chromosome 16"/>
</dbReference>
<dbReference type="EMBL" id="CM055107">
    <property type="protein sequence ID" value="KAJ7527427.1"/>
    <property type="molecule type" value="Genomic_DNA"/>
</dbReference>